<dbReference type="SUPFAM" id="SSF55729">
    <property type="entry name" value="Acyl-CoA N-acyltransferases (Nat)"/>
    <property type="match status" value="1"/>
</dbReference>
<reference evidence="2" key="1">
    <citation type="journal article" date="2021" name="PeerJ">
        <title>Extensive microbial diversity within the chicken gut microbiome revealed by metagenomics and culture.</title>
        <authorList>
            <person name="Gilroy R."/>
            <person name="Ravi A."/>
            <person name="Getino M."/>
            <person name="Pursley I."/>
            <person name="Horton D.L."/>
            <person name="Alikhan N.F."/>
            <person name="Baker D."/>
            <person name="Gharbi K."/>
            <person name="Hall N."/>
            <person name="Watson M."/>
            <person name="Adriaenssens E.M."/>
            <person name="Foster-Nyarko E."/>
            <person name="Jarju S."/>
            <person name="Secka A."/>
            <person name="Antonio M."/>
            <person name="Oren A."/>
            <person name="Chaudhuri R.R."/>
            <person name="La Ragione R."/>
            <person name="Hildebrand F."/>
            <person name="Pallen M.J."/>
        </authorList>
    </citation>
    <scope>NUCLEOTIDE SEQUENCE</scope>
    <source>
        <strain evidence="2">CHK188-16595</strain>
    </source>
</reference>
<dbReference type="PROSITE" id="PS51186">
    <property type="entry name" value="GNAT"/>
    <property type="match status" value="1"/>
</dbReference>
<comment type="caution">
    <text evidence="2">The sequence shown here is derived from an EMBL/GenBank/DDBJ whole genome shotgun (WGS) entry which is preliminary data.</text>
</comment>
<evidence type="ECO:0000259" key="1">
    <source>
        <dbReference type="PROSITE" id="PS51186"/>
    </source>
</evidence>
<feature type="domain" description="N-acetyltransferase" evidence="1">
    <location>
        <begin position="116"/>
        <end position="257"/>
    </location>
</feature>
<evidence type="ECO:0000313" key="2">
    <source>
        <dbReference type="EMBL" id="HJB74981.1"/>
    </source>
</evidence>
<dbReference type="InterPro" id="IPR016181">
    <property type="entry name" value="Acyl_CoA_acyltransferase"/>
</dbReference>
<organism evidence="2 3">
    <name type="scientific">Candidatus Eubacterium faecale</name>
    <dbReference type="NCBI Taxonomy" id="2838568"/>
    <lineage>
        <taxon>Bacteria</taxon>
        <taxon>Bacillati</taxon>
        <taxon>Bacillota</taxon>
        <taxon>Clostridia</taxon>
        <taxon>Eubacteriales</taxon>
        <taxon>Eubacteriaceae</taxon>
        <taxon>Eubacterium</taxon>
    </lineage>
</organism>
<dbReference type="InterPro" id="IPR000182">
    <property type="entry name" value="GNAT_dom"/>
</dbReference>
<sequence>MNIKELIVLSDLYAPKAYADFKETEWGVMFYDEKNKTMHDVNHACIIKDESFVPALQEIRAFYTEKGITPRIYLSGFQHRDHKSDLASCGFGVYRFGNFQHFLLLDSCTLAPADQLQIRELKSKNDITEKLLNNLYHTYLAEDPDTINRSRALLRRVVQSKDCRLFCGFFENEPACIAMLVKTPFGMDCFDLVETAEKFKGRGFASELIAYLVRLCDRPAFLFSENPAAIRIYEKAGFRRIKVSPEPCFYRAVYQER</sequence>
<evidence type="ECO:0000313" key="3">
    <source>
        <dbReference type="Proteomes" id="UP000823877"/>
    </source>
</evidence>
<dbReference type="Pfam" id="PF00583">
    <property type="entry name" value="Acetyltransf_1"/>
    <property type="match status" value="1"/>
</dbReference>
<dbReference type="GO" id="GO:0016747">
    <property type="term" value="F:acyltransferase activity, transferring groups other than amino-acyl groups"/>
    <property type="evidence" value="ECO:0007669"/>
    <property type="project" value="InterPro"/>
</dbReference>
<dbReference type="EMBL" id="DWXN01000010">
    <property type="protein sequence ID" value="HJB74981.1"/>
    <property type="molecule type" value="Genomic_DNA"/>
</dbReference>
<gene>
    <name evidence="2" type="ORF">IAA37_04815</name>
</gene>
<dbReference type="AlphaFoldDB" id="A0A9D2MJ22"/>
<name>A0A9D2MJ22_9FIRM</name>
<proteinExistence type="predicted"/>
<dbReference type="Proteomes" id="UP000823877">
    <property type="component" value="Unassembled WGS sequence"/>
</dbReference>
<dbReference type="Gene3D" id="3.40.630.30">
    <property type="match status" value="1"/>
</dbReference>
<accession>A0A9D2MJ22</accession>
<reference evidence="2" key="2">
    <citation type="submission" date="2021-04" db="EMBL/GenBank/DDBJ databases">
        <authorList>
            <person name="Gilroy R."/>
        </authorList>
    </citation>
    <scope>NUCLEOTIDE SEQUENCE</scope>
    <source>
        <strain evidence="2">CHK188-16595</strain>
    </source>
</reference>
<protein>
    <submittedName>
        <fullName evidence="2">GNAT family N-acetyltransferase</fullName>
    </submittedName>
</protein>